<comment type="caution">
    <text evidence="1">The sequence shown here is derived from an EMBL/GenBank/DDBJ whole genome shotgun (WGS) entry which is preliminary data.</text>
</comment>
<name>A0A368BQ11_9GAMM</name>
<dbReference type="EMBL" id="QOPC01000006">
    <property type="protein sequence ID" value="RCL38957.1"/>
    <property type="molecule type" value="Genomic_DNA"/>
</dbReference>
<gene>
    <name evidence="1" type="ORF">DBW98_01815</name>
</gene>
<dbReference type="AlphaFoldDB" id="A0A368BQ11"/>
<protein>
    <submittedName>
        <fullName evidence="1">Uncharacterized protein</fullName>
    </submittedName>
</protein>
<reference evidence="1 2" key="1">
    <citation type="journal article" date="2018" name="Microbiome">
        <title>Fine metagenomic profile of the Mediterranean stratified and mixed water columns revealed by assembly and recruitment.</title>
        <authorList>
            <person name="Haro-Moreno J.M."/>
            <person name="Lopez-Perez M."/>
            <person name="De La Torre J.R."/>
            <person name="Picazo A."/>
            <person name="Camacho A."/>
            <person name="Rodriguez-Valera F."/>
        </authorList>
    </citation>
    <scope>NUCLEOTIDE SEQUENCE [LARGE SCALE GENOMIC DNA]</scope>
    <source>
        <strain evidence="1">MED-G84</strain>
    </source>
</reference>
<organism evidence="1 2">
    <name type="scientific">SAR86 cluster bacterium</name>
    <dbReference type="NCBI Taxonomy" id="2030880"/>
    <lineage>
        <taxon>Bacteria</taxon>
        <taxon>Pseudomonadati</taxon>
        <taxon>Pseudomonadota</taxon>
        <taxon>Gammaproteobacteria</taxon>
        <taxon>SAR86 cluster</taxon>
    </lineage>
</organism>
<evidence type="ECO:0000313" key="2">
    <source>
        <dbReference type="Proteomes" id="UP000253032"/>
    </source>
</evidence>
<evidence type="ECO:0000313" key="1">
    <source>
        <dbReference type="EMBL" id="RCL38957.1"/>
    </source>
</evidence>
<proteinExistence type="predicted"/>
<dbReference type="Proteomes" id="UP000253032">
    <property type="component" value="Unassembled WGS sequence"/>
</dbReference>
<sequence>MEPYSFNQRVKNLYKSYFANNKNVHIELDADQIDINLIEDNNFDSASLQLKKLESCFQINFWDGYSQSEVVEVFTERDAAKTLKRFMKKLLKILNR</sequence>
<accession>A0A368BQ11</accession>